<sequence length="185" mass="21266">MTDPATLTAPDFLPRVPHEFFHNVQWAQTVRYKSLLPCWAEEGGAEYFGILVSSQGDLEEFLKRRYQPLTDRRGKLMRTQLTQVDWKEWLMSADMNSVIPGSYEWGCQGVQPEGIYSYGLLATEYLNIKLGTAGLLELYRDSESLGWNKAIEKAFGKSKSEAYDEIAAYMRDEHRINLSQKIISR</sequence>
<evidence type="ECO:0000313" key="1">
    <source>
        <dbReference type="EMBL" id="CAB4751119.1"/>
    </source>
</evidence>
<accession>A0A6J6TY64</accession>
<organism evidence="1">
    <name type="scientific">freshwater metagenome</name>
    <dbReference type="NCBI Taxonomy" id="449393"/>
    <lineage>
        <taxon>unclassified sequences</taxon>
        <taxon>metagenomes</taxon>
        <taxon>ecological metagenomes</taxon>
    </lineage>
</organism>
<protein>
    <submittedName>
        <fullName evidence="1">Unannotated protein</fullName>
    </submittedName>
</protein>
<proteinExistence type="predicted"/>
<reference evidence="1" key="1">
    <citation type="submission" date="2020-05" db="EMBL/GenBank/DDBJ databases">
        <authorList>
            <person name="Chiriac C."/>
            <person name="Salcher M."/>
            <person name="Ghai R."/>
            <person name="Kavagutti S V."/>
        </authorList>
    </citation>
    <scope>NUCLEOTIDE SEQUENCE</scope>
</reference>
<name>A0A6J6TY64_9ZZZZ</name>
<dbReference type="AlphaFoldDB" id="A0A6J6TY64"/>
<dbReference type="EMBL" id="CAEZZE010000084">
    <property type="protein sequence ID" value="CAB4751119.1"/>
    <property type="molecule type" value="Genomic_DNA"/>
</dbReference>
<gene>
    <name evidence="1" type="ORF">UFOPK2827_00559</name>
</gene>